<dbReference type="NCBIfam" id="NF000841">
    <property type="entry name" value="PRK00071.1-4"/>
    <property type="match status" value="1"/>
</dbReference>
<dbReference type="RefSeq" id="WP_368652145.1">
    <property type="nucleotide sequence ID" value="NZ_CP162599.1"/>
</dbReference>
<evidence type="ECO:0000256" key="2">
    <source>
        <dbReference type="ARBA" id="ARBA00005019"/>
    </source>
</evidence>
<dbReference type="GO" id="GO:0005524">
    <property type="term" value="F:ATP binding"/>
    <property type="evidence" value="ECO:0007669"/>
    <property type="project" value="UniProtKB-KW"/>
</dbReference>
<dbReference type="EC" id="2.7.7.18" evidence="10"/>
<keyword evidence="3 10" id="KW-0662">Pyridine nucleotide biosynthesis</keyword>
<dbReference type="InterPro" id="IPR004821">
    <property type="entry name" value="Cyt_trans-like"/>
</dbReference>
<protein>
    <recommendedName>
        <fullName evidence="10">Probable nicotinate-nucleotide adenylyltransferase</fullName>
        <ecNumber evidence="10">2.7.7.18</ecNumber>
    </recommendedName>
    <alternativeName>
        <fullName evidence="10">Deamido-NAD(+) diphosphorylase</fullName>
    </alternativeName>
    <alternativeName>
        <fullName evidence="10">Deamido-NAD(+) pyrophosphorylase</fullName>
    </alternativeName>
    <alternativeName>
        <fullName evidence="10">Nicotinate mononucleotide adenylyltransferase</fullName>
        <shortName evidence="10">NaMN adenylyltransferase</shortName>
    </alternativeName>
</protein>
<dbReference type="InterPro" id="IPR014729">
    <property type="entry name" value="Rossmann-like_a/b/a_fold"/>
</dbReference>
<comment type="catalytic activity">
    <reaction evidence="9 10">
        <text>nicotinate beta-D-ribonucleotide + ATP + H(+) = deamido-NAD(+) + diphosphate</text>
        <dbReference type="Rhea" id="RHEA:22860"/>
        <dbReference type="ChEBI" id="CHEBI:15378"/>
        <dbReference type="ChEBI" id="CHEBI:30616"/>
        <dbReference type="ChEBI" id="CHEBI:33019"/>
        <dbReference type="ChEBI" id="CHEBI:57502"/>
        <dbReference type="ChEBI" id="CHEBI:58437"/>
        <dbReference type="EC" id="2.7.7.18"/>
    </reaction>
</comment>
<dbReference type="Pfam" id="PF01467">
    <property type="entry name" value="CTP_transf_like"/>
    <property type="match status" value="1"/>
</dbReference>
<dbReference type="Gene3D" id="3.40.50.620">
    <property type="entry name" value="HUPs"/>
    <property type="match status" value="1"/>
</dbReference>
<dbReference type="NCBIfam" id="TIGR00482">
    <property type="entry name" value="nicotinate (nicotinamide) nucleotide adenylyltransferase"/>
    <property type="match status" value="1"/>
</dbReference>
<keyword evidence="4 10" id="KW-0808">Transferase</keyword>
<dbReference type="AlphaFoldDB" id="A0AB39HLY6"/>
<evidence type="ECO:0000256" key="6">
    <source>
        <dbReference type="ARBA" id="ARBA00022741"/>
    </source>
</evidence>
<dbReference type="EMBL" id="CP162599">
    <property type="protein sequence ID" value="XDK31418.1"/>
    <property type="molecule type" value="Genomic_DNA"/>
</dbReference>
<keyword evidence="7 10" id="KW-0067">ATP-binding</keyword>
<evidence type="ECO:0000256" key="9">
    <source>
        <dbReference type="ARBA" id="ARBA00048721"/>
    </source>
</evidence>
<organism evidence="12">
    <name type="scientific">Ornithinibacillus sp. 4-3</name>
    <dbReference type="NCBI Taxonomy" id="3231488"/>
    <lineage>
        <taxon>Bacteria</taxon>
        <taxon>Bacillati</taxon>
        <taxon>Bacillota</taxon>
        <taxon>Bacilli</taxon>
        <taxon>Bacillales</taxon>
        <taxon>Bacillaceae</taxon>
        <taxon>Ornithinibacillus</taxon>
    </lineage>
</organism>
<dbReference type="NCBIfam" id="TIGR00125">
    <property type="entry name" value="cyt_tran_rel"/>
    <property type="match status" value="1"/>
</dbReference>
<evidence type="ECO:0000256" key="5">
    <source>
        <dbReference type="ARBA" id="ARBA00022695"/>
    </source>
</evidence>
<evidence type="ECO:0000313" key="12">
    <source>
        <dbReference type="EMBL" id="XDK31418.1"/>
    </source>
</evidence>
<accession>A0AB39HLY6</accession>
<sequence length="189" mass="21737">MKKIGILGGTFDPPHLGHLIIGEQVRLALALDEIWFIPTHTPPHKQGAMVTARDRLRMVELATEDNPFFKVDAIEINRSGKSYSIDTVKALRKQNPTVDFYFIIGADMVEYLPKWHQIETLMELVTFVSVKRPGYKVETNYPVVHVEIPSIDISSSHIRNQIKRQQSVKYLIPEKVYAYMKEKNLYGNN</sequence>
<keyword evidence="6 10" id="KW-0547">Nucleotide-binding</keyword>
<comment type="function">
    <text evidence="1 10">Catalyzes the reversible adenylation of nicotinate mononucleotide (NaMN) to nicotinic acid adenine dinucleotide (NaAD).</text>
</comment>
<evidence type="ECO:0000256" key="4">
    <source>
        <dbReference type="ARBA" id="ARBA00022679"/>
    </source>
</evidence>
<reference evidence="12" key="1">
    <citation type="submission" date="2024-07" db="EMBL/GenBank/DDBJ databases">
        <title>Halotolerant mesophilic bacterium Ornithinibacillus sp. 4-3, sp. nov., isolated from soil.</title>
        <authorList>
            <person name="Sidarenka A.V."/>
            <person name="Guliayeva D.E."/>
            <person name="Leanovich S.I."/>
            <person name="Hileuskaya K.S."/>
            <person name="Akhremchuk A.E."/>
            <person name="Sikolenko M.A."/>
            <person name="Valentovich L.N."/>
        </authorList>
    </citation>
    <scope>NUCLEOTIDE SEQUENCE</scope>
    <source>
        <strain evidence="12">4-3</strain>
    </source>
</reference>
<dbReference type="GO" id="GO:0009435">
    <property type="term" value="P:NAD+ biosynthetic process"/>
    <property type="evidence" value="ECO:0007669"/>
    <property type="project" value="UniProtKB-UniRule"/>
</dbReference>
<dbReference type="InterPro" id="IPR005248">
    <property type="entry name" value="NadD/NMNAT"/>
</dbReference>
<dbReference type="HAMAP" id="MF_00244">
    <property type="entry name" value="NaMN_adenylyltr"/>
    <property type="match status" value="1"/>
</dbReference>
<comment type="similarity">
    <text evidence="10">Belongs to the NadD family.</text>
</comment>
<evidence type="ECO:0000256" key="3">
    <source>
        <dbReference type="ARBA" id="ARBA00022642"/>
    </source>
</evidence>
<feature type="domain" description="Cytidyltransferase-like" evidence="11">
    <location>
        <begin position="6"/>
        <end position="160"/>
    </location>
</feature>
<evidence type="ECO:0000256" key="1">
    <source>
        <dbReference type="ARBA" id="ARBA00002324"/>
    </source>
</evidence>
<dbReference type="PANTHER" id="PTHR39321">
    <property type="entry name" value="NICOTINATE-NUCLEOTIDE ADENYLYLTRANSFERASE-RELATED"/>
    <property type="match status" value="1"/>
</dbReference>
<evidence type="ECO:0000259" key="11">
    <source>
        <dbReference type="Pfam" id="PF01467"/>
    </source>
</evidence>
<dbReference type="GO" id="GO:0004515">
    <property type="term" value="F:nicotinate-nucleotide adenylyltransferase activity"/>
    <property type="evidence" value="ECO:0007669"/>
    <property type="project" value="UniProtKB-UniRule"/>
</dbReference>
<keyword evidence="8 10" id="KW-0520">NAD</keyword>
<name>A0AB39HLY6_9BACI</name>
<comment type="pathway">
    <text evidence="2 10">Cofactor biosynthesis; NAD(+) biosynthesis; deamido-NAD(+) from nicotinate D-ribonucleotide: step 1/1.</text>
</comment>
<evidence type="ECO:0000256" key="8">
    <source>
        <dbReference type="ARBA" id="ARBA00023027"/>
    </source>
</evidence>
<dbReference type="SUPFAM" id="SSF52374">
    <property type="entry name" value="Nucleotidylyl transferase"/>
    <property type="match status" value="1"/>
</dbReference>
<evidence type="ECO:0000256" key="7">
    <source>
        <dbReference type="ARBA" id="ARBA00022840"/>
    </source>
</evidence>
<dbReference type="NCBIfam" id="NF000840">
    <property type="entry name" value="PRK00071.1-3"/>
    <property type="match status" value="1"/>
</dbReference>
<dbReference type="PANTHER" id="PTHR39321:SF3">
    <property type="entry name" value="PHOSPHOPANTETHEINE ADENYLYLTRANSFERASE"/>
    <property type="match status" value="1"/>
</dbReference>
<gene>
    <name evidence="10" type="primary">nadD</name>
    <name evidence="12" type="ORF">AB4Y30_10280</name>
</gene>
<keyword evidence="5 10" id="KW-0548">Nucleotidyltransferase</keyword>
<dbReference type="CDD" id="cd02165">
    <property type="entry name" value="NMNAT"/>
    <property type="match status" value="1"/>
</dbReference>
<evidence type="ECO:0000256" key="10">
    <source>
        <dbReference type="HAMAP-Rule" id="MF_00244"/>
    </source>
</evidence>
<proteinExistence type="inferred from homology"/>